<dbReference type="PANTHER" id="PTHR21666:SF270">
    <property type="entry name" value="MUREIN HYDROLASE ACTIVATOR ENVC"/>
    <property type="match status" value="1"/>
</dbReference>
<accession>A0A0H2XXT5</accession>
<name>A0A0H2XXT5_BURO1</name>
<organism evidence="2">
    <name type="scientific">Burkholderia orbicola (strain AU 1054)</name>
    <dbReference type="NCBI Taxonomy" id="331271"/>
    <lineage>
        <taxon>Bacteria</taxon>
        <taxon>Pseudomonadati</taxon>
        <taxon>Pseudomonadota</taxon>
        <taxon>Betaproteobacteria</taxon>
        <taxon>Burkholderiales</taxon>
        <taxon>Burkholderiaceae</taxon>
        <taxon>Burkholderia</taxon>
        <taxon>Burkholderia cepacia complex</taxon>
        <taxon>Burkholderia orbicola</taxon>
    </lineage>
</organism>
<dbReference type="Pfam" id="PF01551">
    <property type="entry name" value="Peptidase_M23"/>
    <property type="match status" value="1"/>
</dbReference>
<dbReference type="CDD" id="cd12797">
    <property type="entry name" value="M23_peptidase"/>
    <property type="match status" value="1"/>
</dbReference>
<dbReference type="GO" id="GO:0004222">
    <property type="term" value="F:metalloendopeptidase activity"/>
    <property type="evidence" value="ECO:0007669"/>
    <property type="project" value="TreeGrafter"/>
</dbReference>
<proteinExistence type="predicted"/>
<dbReference type="InterPro" id="IPR050570">
    <property type="entry name" value="Cell_wall_metabolism_enzyme"/>
</dbReference>
<dbReference type="HOGENOM" id="CLU_048237_0_0_4"/>
<dbReference type="InterPro" id="IPR011055">
    <property type="entry name" value="Dup_hybrid_motif"/>
</dbReference>
<dbReference type="InterPro" id="IPR016047">
    <property type="entry name" value="M23ase_b-sheet_dom"/>
</dbReference>
<sequence>MRSDLRFRVAREQGRPASRGVHRFPMGRAFLRGIVAAACVAGAQGAAAQAFHDAAPAAPATAETTDLGDVPFFNSARTTWGGLRASSAAPLDVAYASHAWNVSAGTGRDDPVVRFGACVAYRVLCDTARGAVERGYAARFDYGLASALPATGAQPAFAHGPVDLASAEPFTLAQPDRGTRAGAIVGSLHASLARADLPAGVAAQIAHMLAGRIDPTQRGAQGDTFRVAFEPDHGATRPGRVRVTALDVRFRGQRVAAVWFAAQAGSPGAYYEFDGMPLAGARFAMPVAATRISSLFGARVHPVSGARHVHSGVDLAAPAGRAVHASERGVVTFIGTEPRGYGKYVVIRHDGGYASYYAHLSAFEPTLRTGARVTRGQRVGAVGSTGTATGPHLHFEVRRHARLVDPIELVHAARAAKLKGAQRVAFNRVARDARIQLASATWAQPVAMSTRSASHAG</sequence>
<dbReference type="Gene3D" id="2.70.70.10">
    <property type="entry name" value="Glucose Permease (Domain IIA)"/>
    <property type="match status" value="1"/>
</dbReference>
<dbReference type="PANTHER" id="PTHR21666">
    <property type="entry name" value="PEPTIDASE-RELATED"/>
    <property type="match status" value="1"/>
</dbReference>
<evidence type="ECO:0000313" key="2">
    <source>
        <dbReference type="EMBL" id="ABF79863.1"/>
    </source>
</evidence>
<gene>
    <name evidence="2" type="ordered locus">Bcen_4988</name>
</gene>
<dbReference type="EMBL" id="CP000379">
    <property type="protein sequence ID" value="ABF79863.1"/>
    <property type="molecule type" value="Genomic_DNA"/>
</dbReference>
<dbReference type="SUPFAM" id="SSF51261">
    <property type="entry name" value="Duplicated hybrid motif"/>
    <property type="match status" value="1"/>
</dbReference>
<evidence type="ECO:0000259" key="1">
    <source>
        <dbReference type="Pfam" id="PF01551"/>
    </source>
</evidence>
<feature type="domain" description="M23ase beta-sheet core" evidence="1">
    <location>
        <begin position="309"/>
        <end position="406"/>
    </location>
</feature>
<protein>
    <submittedName>
        <fullName evidence="2">Peptidase M23B</fullName>
    </submittedName>
</protein>
<dbReference type="AlphaFoldDB" id="A0A0H2XXT5"/>
<reference evidence="2" key="1">
    <citation type="submission" date="2006-05" db="EMBL/GenBank/DDBJ databases">
        <title>Complete sequence of chromosome 2 of Burkholderia cenocepacia AU 1054.</title>
        <authorList>
            <consortium name="US DOE Joint Genome Institute"/>
            <person name="Copeland A."/>
            <person name="Lucas S."/>
            <person name="Lapidus A."/>
            <person name="Barry K."/>
            <person name="Detter J.C."/>
            <person name="Glavina del Rio T."/>
            <person name="Hammon N."/>
            <person name="Israni S."/>
            <person name="Dalin E."/>
            <person name="Tice H."/>
            <person name="Pitluck S."/>
            <person name="Chain P."/>
            <person name="Malfatti S."/>
            <person name="Shin M."/>
            <person name="Vergez L."/>
            <person name="Schmutz J."/>
            <person name="Larimer F."/>
            <person name="Land M."/>
            <person name="Hauser L."/>
            <person name="Kyrpides N."/>
            <person name="Lykidis A."/>
            <person name="LiPuma J.J."/>
            <person name="Konstantinidis K."/>
            <person name="Tiedje J.M."/>
            <person name="Richardson P."/>
        </authorList>
    </citation>
    <scope>NUCLEOTIDE SEQUENCE [LARGE SCALE GENOMIC DNA]</scope>
    <source>
        <strain evidence="2">AU 1054</strain>
    </source>
</reference>
<dbReference type="Gene3D" id="3.10.450.350">
    <property type="match status" value="1"/>
</dbReference>